<proteinExistence type="predicted"/>
<dbReference type="SUPFAM" id="SSF141868">
    <property type="entry name" value="EAL domain-like"/>
    <property type="match status" value="1"/>
</dbReference>
<feature type="domain" description="GGDEF" evidence="3">
    <location>
        <begin position="312"/>
        <end position="442"/>
    </location>
</feature>
<keyword evidence="1" id="KW-1133">Transmembrane helix</keyword>
<keyword evidence="7" id="KW-1185">Reference proteome</keyword>
<dbReference type="PROSITE" id="PS50883">
    <property type="entry name" value="EAL"/>
    <property type="match status" value="1"/>
</dbReference>
<accession>A0A7Y9FGW4</accession>
<dbReference type="Proteomes" id="UP000618382">
    <property type="component" value="Unassembled WGS sequence"/>
</dbReference>
<feature type="domain" description="EAL" evidence="2">
    <location>
        <begin position="451"/>
        <end position="707"/>
    </location>
</feature>
<feature type="transmembrane region" description="Helical" evidence="1">
    <location>
        <begin position="222"/>
        <end position="242"/>
    </location>
</feature>
<dbReference type="InterPro" id="IPR035919">
    <property type="entry name" value="EAL_sf"/>
</dbReference>
<dbReference type="CDD" id="cd01949">
    <property type="entry name" value="GGDEF"/>
    <property type="match status" value="1"/>
</dbReference>
<evidence type="ECO:0000313" key="4">
    <source>
        <dbReference type="EMBL" id="GIG34593.1"/>
    </source>
</evidence>
<evidence type="ECO:0000313" key="7">
    <source>
        <dbReference type="Proteomes" id="UP000618382"/>
    </source>
</evidence>
<dbReference type="InterPro" id="IPR000160">
    <property type="entry name" value="GGDEF_dom"/>
</dbReference>
<sequence length="723" mass="75893">MLEPAAWLVASAVAAEVLRRRSRSGEPDAVVWAWLWRAALVVVAMLAVETVLVGVGARLALSGAALGAGSVLATLAVYRGLVHWNRDVTLTATPGDWSNGVSALLTGVALAEVIGVRVSPPGADPWALHGMAVQVGALVVVLGTATTILAISGLARRVVPATLIALVWVVVVVDGWREVRALLTDGSSERLVLAAAWGGLAVCAAAISTVRVSADQRRDASSVATAVGAVVVLFASLVLVVVDAAVPGGPSPATFTLSLLAGLIAATRLTRLVGELADLADSRVEARTDMLTGVANRRALVEAVEATYALESSTSLLVIDLDGFKNVNDRLGHAGGDEVIRQVADRLRRHLPADALLARFGGDEFAIVLRGTGLDDATRTAHDVIALLAVPVEVRAQRLGLGASVGVASNELADHGIDLVRRADTAMYMAKRAGGGVRTYDAAVDDEVQRRHLLLEDLRGVLLDEPGAARGALVVHYQPQVDVVTDAVVGAEALVRWRHPVLGLLPPMEFLPLAEEAGLMPALTAHVLRTAARDAARWPAHVRLAVNVSATCLSHPGLLGAVEQALAASDLAADRLVVEVTETSLMRDPEVAGDTMRRLRERDVVVSIDDYGTGYASLAYLHDLPAHELKLDRSFTVRLATDARTRAIVSGTIAIAHRLGVEVLAEGVEDAPTLEVLRQLGCDRWQGFLRAPAVPVDDLVAGFSAAPAVPSPRTGDNVLQQRA</sequence>
<dbReference type="AlphaFoldDB" id="A0A7Y9FGW4"/>
<dbReference type="EMBL" id="JACCBK010000001">
    <property type="protein sequence ID" value="NYD86692.1"/>
    <property type="molecule type" value="Genomic_DNA"/>
</dbReference>
<gene>
    <name evidence="5" type="ORF">BKA21_002241</name>
    <name evidence="4" type="ORF">Col01nite_37520</name>
</gene>
<evidence type="ECO:0000259" key="3">
    <source>
        <dbReference type="PROSITE" id="PS50887"/>
    </source>
</evidence>
<dbReference type="Pfam" id="PF00563">
    <property type="entry name" value="EAL"/>
    <property type="match status" value="1"/>
</dbReference>
<dbReference type="Gene3D" id="3.30.70.270">
    <property type="match status" value="1"/>
</dbReference>
<dbReference type="PANTHER" id="PTHR44757:SF2">
    <property type="entry name" value="BIOFILM ARCHITECTURE MAINTENANCE PROTEIN MBAA"/>
    <property type="match status" value="1"/>
</dbReference>
<reference evidence="5 6" key="1">
    <citation type="submission" date="2020-07" db="EMBL/GenBank/DDBJ databases">
        <title>Sequencing the genomes of 1000 actinobacteria strains.</title>
        <authorList>
            <person name="Klenk H.-P."/>
        </authorList>
    </citation>
    <scope>NUCLEOTIDE SEQUENCE [LARGE SCALE GENOMIC DNA]</scope>
    <source>
        <strain evidence="5 6">DSM 24482</strain>
    </source>
</reference>
<organism evidence="5 6">
    <name type="scientific">Cellulomonas oligotrophica</name>
    <dbReference type="NCBI Taxonomy" id="931536"/>
    <lineage>
        <taxon>Bacteria</taxon>
        <taxon>Bacillati</taxon>
        <taxon>Actinomycetota</taxon>
        <taxon>Actinomycetes</taxon>
        <taxon>Micrococcales</taxon>
        <taxon>Cellulomonadaceae</taxon>
        <taxon>Cellulomonas</taxon>
    </lineage>
</organism>
<keyword evidence="1" id="KW-0472">Membrane</keyword>
<dbReference type="Pfam" id="PF00990">
    <property type="entry name" value="GGDEF"/>
    <property type="match status" value="1"/>
</dbReference>
<dbReference type="EMBL" id="BONN01000020">
    <property type="protein sequence ID" value="GIG34593.1"/>
    <property type="molecule type" value="Genomic_DNA"/>
</dbReference>
<dbReference type="InterPro" id="IPR001633">
    <property type="entry name" value="EAL_dom"/>
</dbReference>
<feature type="transmembrane region" description="Helical" evidence="1">
    <location>
        <begin position="158"/>
        <end position="176"/>
    </location>
</feature>
<feature type="transmembrane region" description="Helical" evidence="1">
    <location>
        <begin position="191"/>
        <end position="210"/>
    </location>
</feature>
<keyword evidence="1" id="KW-0812">Transmembrane</keyword>
<protein>
    <submittedName>
        <fullName evidence="5">Diguanylate cyclase (GGDEF)-like protein</fullName>
    </submittedName>
</protein>
<feature type="transmembrane region" description="Helical" evidence="1">
    <location>
        <begin position="31"/>
        <end position="52"/>
    </location>
</feature>
<name>A0A7Y9FGW4_9CELL</name>
<dbReference type="InterPro" id="IPR029787">
    <property type="entry name" value="Nucleotide_cyclase"/>
</dbReference>
<evidence type="ECO:0000259" key="2">
    <source>
        <dbReference type="PROSITE" id="PS50883"/>
    </source>
</evidence>
<comment type="caution">
    <text evidence="5">The sequence shown here is derived from an EMBL/GenBank/DDBJ whole genome shotgun (WGS) entry which is preliminary data.</text>
</comment>
<dbReference type="NCBIfam" id="TIGR00254">
    <property type="entry name" value="GGDEF"/>
    <property type="match status" value="1"/>
</dbReference>
<feature type="transmembrane region" description="Helical" evidence="1">
    <location>
        <begin position="59"/>
        <end position="78"/>
    </location>
</feature>
<evidence type="ECO:0000313" key="6">
    <source>
        <dbReference type="Proteomes" id="UP000577956"/>
    </source>
</evidence>
<dbReference type="Proteomes" id="UP000577956">
    <property type="component" value="Unassembled WGS sequence"/>
</dbReference>
<dbReference type="PANTHER" id="PTHR44757">
    <property type="entry name" value="DIGUANYLATE CYCLASE DGCP"/>
    <property type="match status" value="1"/>
</dbReference>
<dbReference type="RefSeq" id="WP_140458272.1">
    <property type="nucleotide sequence ID" value="NZ_BAABFI010000001.1"/>
</dbReference>
<dbReference type="SMART" id="SM00052">
    <property type="entry name" value="EAL"/>
    <property type="match status" value="1"/>
</dbReference>
<reference evidence="4 7" key="2">
    <citation type="submission" date="2021-01" db="EMBL/GenBank/DDBJ databases">
        <title>Whole genome shotgun sequence of Cellulomonas oligotrophica NBRC 109435.</title>
        <authorList>
            <person name="Komaki H."/>
            <person name="Tamura T."/>
        </authorList>
    </citation>
    <scope>NUCLEOTIDE SEQUENCE [LARGE SCALE GENOMIC DNA]</scope>
    <source>
        <strain evidence="4 7">NBRC 109435</strain>
    </source>
</reference>
<evidence type="ECO:0000313" key="5">
    <source>
        <dbReference type="EMBL" id="NYD86692.1"/>
    </source>
</evidence>
<feature type="transmembrane region" description="Helical" evidence="1">
    <location>
        <begin position="126"/>
        <end position="151"/>
    </location>
</feature>
<evidence type="ECO:0000256" key="1">
    <source>
        <dbReference type="SAM" id="Phobius"/>
    </source>
</evidence>
<dbReference type="Gene3D" id="3.20.20.450">
    <property type="entry name" value="EAL domain"/>
    <property type="match status" value="1"/>
</dbReference>
<dbReference type="SMART" id="SM00267">
    <property type="entry name" value="GGDEF"/>
    <property type="match status" value="1"/>
</dbReference>
<dbReference type="CDD" id="cd01948">
    <property type="entry name" value="EAL"/>
    <property type="match status" value="1"/>
</dbReference>
<dbReference type="InterPro" id="IPR052155">
    <property type="entry name" value="Biofilm_reg_signaling"/>
</dbReference>
<dbReference type="PROSITE" id="PS50887">
    <property type="entry name" value="GGDEF"/>
    <property type="match status" value="1"/>
</dbReference>
<dbReference type="InterPro" id="IPR043128">
    <property type="entry name" value="Rev_trsase/Diguanyl_cyclase"/>
</dbReference>
<dbReference type="SUPFAM" id="SSF55073">
    <property type="entry name" value="Nucleotide cyclase"/>
    <property type="match status" value="1"/>
</dbReference>